<evidence type="ECO:0000259" key="8">
    <source>
        <dbReference type="Pfam" id="PF23139"/>
    </source>
</evidence>
<evidence type="ECO:0000256" key="3">
    <source>
        <dbReference type="HAMAP-Rule" id="MF_01488"/>
    </source>
</evidence>
<evidence type="ECO:0000256" key="2">
    <source>
        <dbReference type="ARBA" id="ARBA00022840"/>
    </source>
</evidence>
<keyword evidence="1 3" id="KW-0547">Nucleotide-binding</keyword>
<dbReference type="GO" id="GO:0016887">
    <property type="term" value="F:ATP hydrolysis activity"/>
    <property type="evidence" value="ECO:0007669"/>
    <property type="project" value="RHEA"/>
</dbReference>
<dbReference type="Pfam" id="PF13538">
    <property type="entry name" value="UvrD_C_2"/>
    <property type="match status" value="1"/>
</dbReference>
<proteinExistence type="inferred from homology"/>
<dbReference type="InterPro" id="IPR055446">
    <property type="entry name" value="RecD2_N_OB"/>
</dbReference>
<dbReference type="CDD" id="cd18809">
    <property type="entry name" value="SF1_C_RecD"/>
    <property type="match status" value="1"/>
</dbReference>
<dbReference type="InterPro" id="IPR006345">
    <property type="entry name" value="RecD2"/>
</dbReference>
<dbReference type="Gene3D" id="1.10.10.2220">
    <property type="match status" value="1"/>
</dbReference>
<dbReference type="SUPFAM" id="SSF47781">
    <property type="entry name" value="RuvA domain 2-like"/>
    <property type="match status" value="1"/>
</dbReference>
<feature type="domain" description="UvrD-like helicase C-terminal" evidence="5">
    <location>
        <begin position="709"/>
        <end position="757"/>
    </location>
</feature>
<dbReference type="Pfam" id="PF14490">
    <property type="entry name" value="HHH_RecD2"/>
    <property type="match status" value="1"/>
</dbReference>
<dbReference type="HAMAP" id="MF_01488">
    <property type="entry name" value="RecD2"/>
    <property type="match status" value="1"/>
</dbReference>
<dbReference type="InterPro" id="IPR010994">
    <property type="entry name" value="RuvA_2-like"/>
</dbReference>
<dbReference type="PANTHER" id="PTHR43788">
    <property type="entry name" value="DNA2/NAM7 HELICASE FAMILY MEMBER"/>
    <property type="match status" value="1"/>
</dbReference>
<dbReference type="AlphaFoldDB" id="A0A455T8Y3"/>
<name>A0A455T8Y3_9CHLR</name>
<gene>
    <name evidence="3 9" type="primary">recD2</name>
    <name evidence="9" type="ORF">KTA_40240</name>
</gene>
<keyword evidence="3 9" id="KW-0347">Helicase</keyword>
<dbReference type="GO" id="GO:0005524">
    <property type="term" value="F:ATP binding"/>
    <property type="evidence" value="ECO:0007669"/>
    <property type="project" value="UniProtKB-UniRule"/>
</dbReference>
<dbReference type="Pfam" id="PF23139">
    <property type="entry name" value="OB_YrrC"/>
    <property type="match status" value="1"/>
</dbReference>
<comment type="function">
    <text evidence="3">DNA-dependent ATPase and ATP-dependent 5'-3' DNA helicase. Has no activity on blunt DNA or DNA with 3'-overhangs, requires at least 10 bases of 5'-ssDNA for helicase activity.</text>
</comment>
<dbReference type="GO" id="GO:0006310">
    <property type="term" value="P:DNA recombination"/>
    <property type="evidence" value="ECO:0007669"/>
    <property type="project" value="InterPro"/>
</dbReference>
<keyword evidence="3" id="KW-0238">DNA-binding</keyword>
<dbReference type="Gene3D" id="1.10.150.20">
    <property type="entry name" value="5' to 3' exonuclease, C-terminal subdomain"/>
    <property type="match status" value="1"/>
</dbReference>
<dbReference type="EMBL" id="AP019377">
    <property type="protein sequence ID" value="BBH95825.1"/>
    <property type="molecule type" value="Genomic_DNA"/>
</dbReference>
<dbReference type="InterPro" id="IPR027417">
    <property type="entry name" value="P-loop_NTPase"/>
</dbReference>
<keyword evidence="3" id="KW-0378">Hydrolase</keyword>
<dbReference type="GO" id="GO:0003677">
    <property type="term" value="F:DNA binding"/>
    <property type="evidence" value="ECO:0007669"/>
    <property type="project" value="UniProtKB-UniRule"/>
</dbReference>
<dbReference type="Gene3D" id="2.30.30.940">
    <property type="match status" value="1"/>
</dbReference>
<dbReference type="CDD" id="cd17933">
    <property type="entry name" value="DEXSc_RecD-like"/>
    <property type="match status" value="1"/>
</dbReference>
<dbReference type="Pfam" id="PF18335">
    <property type="entry name" value="SH3_13"/>
    <property type="match status" value="1"/>
</dbReference>
<feature type="binding site" evidence="3">
    <location>
        <begin position="411"/>
        <end position="415"/>
    </location>
    <ligand>
        <name>ATP</name>
        <dbReference type="ChEBI" id="CHEBI:30616"/>
    </ligand>
</feature>
<keyword evidence="3" id="KW-0413">Isomerase</keyword>
<dbReference type="Pfam" id="PF14520">
    <property type="entry name" value="HHH_5"/>
    <property type="match status" value="1"/>
</dbReference>
<dbReference type="Gene3D" id="3.40.50.300">
    <property type="entry name" value="P-loop containing nucleotide triphosphate hydrolases"/>
    <property type="match status" value="2"/>
</dbReference>
<dbReference type="SUPFAM" id="SSF52540">
    <property type="entry name" value="P-loop containing nucleoside triphosphate hydrolases"/>
    <property type="match status" value="2"/>
</dbReference>
<keyword evidence="2 3" id="KW-0067">ATP-binding</keyword>
<feature type="domain" description="ATP-dependent RecD2 DNA helicase SH3" evidence="7">
    <location>
        <begin position="626"/>
        <end position="688"/>
    </location>
</feature>
<evidence type="ECO:0000256" key="1">
    <source>
        <dbReference type="ARBA" id="ARBA00022741"/>
    </source>
</evidence>
<dbReference type="InterPro" id="IPR041451">
    <property type="entry name" value="RecD2_SH13"/>
</dbReference>
<evidence type="ECO:0000256" key="4">
    <source>
        <dbReference type="SAM" id="MobiDB-lite"/>
    </source>
</evidence>
<accession>A0A455T8Y3</accession>
<dbReference type="GO" id="GO:0009338">
    <property type="term" value="C:exodeoxyribonuclease V complex"/>
    <property type="evidence" value="ECO:0007669"/>
    <property type="project" value="TreeGrafter"/>
</dbReference>
<feature type="region of interest" description="Disordered" evidence="4">
    <location>
        <begin position="309"/>
        <end position="329"/>
    </location>
</feature>
<feature type="domain" description="ATP-dependent RecD2 DNA helicase OB-fold" evidence="8">
    <location>
        <begin position="2"/>
        <end position="85"/>
    </location>
</feature>
<dbReference type="InterPro" id="IPR050534">
    <property type="entry name" value="Coronavir_polyprotein_1ab"/>
</dbReference>
<comment type="similarity">
    <text evidence="3">Belongs to the RecD family. RecD2 subfamily.</text>
</comment>
<organism evidence="9">
    <name type="scientific">Thermogemmatispora argillosa</name>
    <dbReference type="NCBI Taxonomy" id="2045280"/>
    <lineage>
        <taxon>Bacteria</taxon>
        <taxon>Bacillati</taxon>
        <taxon>Chloroflexota</taxon>
        <taxon>Ktedonobacteria</taxon>
        <taxon>Thermogemmatisporales</taxon>
        <taxon>Thermogemmatisporaceae</taxon>
        <taxon>Thermogemmatispora</taxon>
    </lineage>
</organism>
<dbReference type="InterPro" id="IPR027785">
    <property type="entry name" value="UvrD-like_helicase_C"/>
</dbReference>
<dbReference type="InterPro" id="IPR029493">
    <property type="entry name" value="RecD2-like_HHH"/>
</dbReference>
<evidence type="ECO:0000259" key="7">
    <source>
        <dbReference type="Pfam" id="PF18335"/>
    </source>
</evidence>
<dbReference type="Pfam" id="PF13245">
    <property type="entry name" value="AAA_19"/>
    <property type="match status" value="1"/>
</dbReference>
<evidence type="ECO:0000259" key="6">
    <source>
        <dbReference type="Pfam" id="PF14490"/>
    </source>
</evidence>
<dbReference type="GO" id="GO:0017116">
    <property type="term" value="F:single-stranded DNA helicase activity"/>
    <property type="evidence" value="ECO:0007669"/>
    <property type="project" value="TreeGrafter"/>
</dbReference>
<dbReference type="PANTHER" id="PTHR43788:SF6">
    <property type="entry name" value="DNA HELICASE B"/>
    <property type="match status" value="1"/>
</dbReference>
<protein>
    <recommendedName>
        <fullName evidence="3">ATP-dependent RecD2 DNA helicase</fullName>
        <ecNumber evidence="3">5.6.2.3</ecNumber>
    </recommendedName>
    <alternativeName>
        <fullName evidence="3">DNA 5'-3' helicase subunit RecD2</fullName>
    </alternativeName>
</protein>
<reference evidence="9" key="1">
    <citation type="submission" date="2018-12" db="EMBL/GenBank/DDBJ databases">
        <title>Novel natural products biosynthetic potential of the class Ktedonobacteria.</title>
        <authorList>
            <person name="Zheng Y."/>
            <person name="Saitou A."/>
            <person name="Wang C.M."/>
            <person name="Toyoda A."/>
            <person name="Minakuchi Y."/>
            <person name="Sekiguchi Y."/>
            <person name="Ueda K."/>
            <person name="Takano H."/>
            <person name="Sakai Y."/>
            <person name="Yokota A."/>
            <person name="Yabe S."/>
        </authorList>
    </citation>
    <scope>NUCLEOTIDE SEQUENCE</scope>
    <source>
        <strain evidence="9">A3-2</strain>
    </source>
</reference>
<evidence type="ECO:0000259" key="5">
    <source>
        <dbReference type="Pfam" id="PF13538"/>
    </source>
</evidence>
<comment type="catalytic activity">
    <reaction evidence="3">
        <text>ATP + H2O = ADP + phosphate + H(+)</text>
        <dbReference type="Rhea" id="RHEA:13065"/>
        <dbReference type="ChEBI" id="CHEBI:15377"/>
        <dbReference type="ChEBI" id="CHEBI:15378"/>
        <dbReference type="ChEBI" id="CHEBI:30616"/>
        <dbReference type="ChEBI" id="CHEBI:43474"/>
        <dbReference type="ChEBI" id="CHEBI:456216"/>
        <dbReference type="EC" id="5.6.2.3"/>
    </reaction>
</comment>
<sequence>MPILEGSVESIVFHNEETHYTVARFRPSTSTGRGLSRSSRDGLLTIVGILPGVRAGEVLTVEGIWEYDPRYGHQLHVTSFSQRLPTSTEGIIRYLSSGLIKGIGPKKARTLVEHFGEQTLAIIEQQPERLAEVRGLSEKDRERIIAAWTQQQEMKEVQLFLQTHDIALHLANRIYRQYGAESVKVVRENPYRLVQDVYGIGFRTADEIASRLGLPRDSLPRLVTGLTYVLAQAANEAGHCYLPEEELLSEAARMLQVPRAALEQALEQGQQEGEIFIEPALSSEERSRQDEGSPSLTFVCSLPNGSVPAASLKREADGDPDQTATASPASLGAAQRRIYYGPFWHAERGSARLLKRLLRTPSRLPAVSPALWGQVFHHLEVKRQLQLTPRQREAVQTAFTCKVSILTGGPGTGKTTSLRALLLLLRRLRVEVALTAPTGRAAKRLSEATGLPAQTLHRLLEYTPHDGAYQRHEERPLSCQFVIVDECSMVDILLFYHLLKALPPEAHLLLVGDADQLPSVGPGNVLRDLLRSGVIPTTHLTELFRQARQSRIVVSAHRVNAGLLPVVKNEEGSDFLFLRENDPLRARTLILDLVEQRLAARYHLNPRADIQVLSPIYRGPLGVISLNELLQQRLNPHSEGELLLGKHHLRIGDKVMQVRNDYDKGVFNGDVGWIRRIDHQTATVTVEFQEEAGPLLVQYEFAELDALTLAYAITIHKSQGSEYPAVIIPLFLQHGPLLQRNLLYTAITRARRLCVLVGQPQALEQAIRNDRVAQRNTALAERLRALLE</sequence>
<dbReference type="EC" id="5.6.2.3" evidence="3"/>
<evidence type="ECO:0000313" key="9">
    <source>
        <dbReference type="EMBL" id="BBH95825.1"/>
    </source>
</evidence>
<feature type="domain" description="ATP-dependent RecD2 DNA helicase-like helix-hairpin-helix" evidence="6">
    <location>
        <begin position="151"/>
        <end position="241"/>
    </location>
</feature>
<dbReference type="GO" id="GO:0043139">
    <property type="term" value="F:5'-3' DNA helicase activity"/>
    <property type="evidence" value="ECO:0007669"/>
    <property type="project" value="UniProtKB-UniRule"/>
</dbReference>